<comment type="caution">
    <text evidence="2">The sequence shown here is derived from an EMBL/GenBank/DDBJ whole genome shotgun (WGS) entry which is preliminary data.</text>
</comment>
<proteinExistence type="predicted"/>
<accession>A0A0G0FEJ5</accession>
<sequence>MSLLEIALVTLVSIWTIIFVIIAVAILLVFFAIRRALQKANKILDETEDIAKRVDLPSKVVIASILGFMAKNMAGSVKDIIGVFLKSKKK</sequence>
<evidence type="ECO:0000313" key="3">
    <source>
        <dbReference type="Proteomes" id="UP000034448"/>
    </source>
</evidence>
<organism evidence="2 3">
    <name type="scientific">Candidatus Daviesbacteria bacterium GW2011_GWA1_36_8</name>
    <dbReference type="NCBI Taxonomy" id="1618417"/>
    <lineage>
        <taxon>Bacteria</taxon>
        <taxon>Candidatus Daviesiibacteriota</taxon>
    </lineage>
</organism>
<reference evidence="2 3" key="1">
    <citation type="journal article" date="2015" name="Nature">
        <title>rRNA introns, odd ribosomes, and small enigmatic genomes across a large radiation of phyla.</title>
        <authorList>
            <person name="Brown C.T."/>
            <person name="Hug L.A."/>
            <person name="Thomas B.C."/>
            <person name="Sharon I."/>
            <person name="Castelle C.J."/>
            <person name="Singh A."/>
            <person name="Wilkins M.J."/>
            <person name="Williams K.H."/>
            <person name="Banfield J.F."/>
        </authorList>
    </citation>
    <scope>NUCLEOTIDE SEQUENCE [LARGE SCALE GENOMIC DNA]</scope>
</reference>
<keyword evidence="1" id="KW-0472">Membrane</keyword>
<feature type="transmembrane region" description="Helical" evidence="1">
    <location>
        <begin position="6"/>
        <end position="33"/>
    </location>
</feature>
<keyword evidence="1" id="KW-1133">Transmembrane helix</keyword>
<keyword evidence="1" id="KW-0812">Transmembrane</keyword>
<dbReference type="EMBL" id="LBSJ01000002">
    <property type="protein sequence ID" value="KKQ16347.1"/>
    <property type="molecule type" value="Genomic_DNA"/>
</dbReference>
<evidence type="ECO:0000256" key="1">
    <source>
        <dbReference type="SAM" id="Phobius"/>
    </source>
</evidence>
<dbReference type="AlphaFoldDB" id="A0A0G0FEJ5"/>
<protein>
    <submittedName>
        <fullName evidence="2">Uncharacterized protein</fullName>
    </submittedName>
</protein>
<name>A0A0G0FEJ5_9BACT</name>
<gene>
    <name evidence="2" type="ORF">US28_C0002G0014</name>
</gene>
<evidence type="ECO:0000313" key="2">
    <source>
        <dbReference type="EMBL" id="KKQ16347.1"/>
    </source>
</evidence>
<dbReference type="Proteomes" id="UP000034448">
    <property type="component" value="Unassembled WGS sequence"/>
</dbReference>